<keyword evidence="6" id="KW-0472">Membrane</keyword>
<organism evidence="7 8">
    <name type="scientific">Agathobacter rectalis</name>
    <dbReference type="NCBI Taxonomy" id="39491"/>
    <lineage>
        <taxon>Bacteria</taxon>
        <taxon>Bacillati</taxon>
        <taxon>Bacillota</taxon>
        <taxon>Clostridia</taxon>
        <taxon>Lachnospirales</taxon>
        <taxon>Lachnospiraceae</taxon>
        <taxon>Agathobacter</taxon>
    </lineage>
</organism>
<accession>A0A412RSM4</accession>
<dbReference type="Gene3D" id="3.40.50.300">
    <property type="entry name" value="P-loop containing nucleotide triphosphate hydrolases"/>
    <property type="match status" value="1"/>
</dbReference>
<dbReference type="InterPro" id="IPR027417">
    <property type="entry name" value="P-loop_NTPase"/>
</dbReference>
<evidence type="ECO:0000256" key="1">
    <source>
        <dbReference type="ARBA" id="ARBA00004651"/>
    </source>
</evidence>
<proteinExistence type="inferred from homology"/>
<dbReference type="RefSeq" id="WP_117993322.1">
    <property type="nucleotide sequence ID" value="NZ_QRXR01000006.1"/>
</dbReference>
<dbReference type="AlphaFoldDB" id="A0A412RSM4"/>
<evidence type="ECO:0000256" key="4">
    <source>
        <dbReference type="ARBA" id="ARBA00022692"/>
    </source>
</evidence>
<keyword evidence="4" id="KW-0812">Transmembrane</keyword>
<gene>
    <name evidence="7" type="ORF">DWW89_05355</name>
</gene>
<evidence type="ECO:0000313" key="8">
    <source>
        <dbReference type="Proteomes" id="UP000283765"/>
    </source>
</evidence>
<evidence type="ECO:0000256" key="3">
    <source>
        <dbReference type="ARBA" id="ARBA00022475"/>
    </source>
</evidence>
<dbReference type="PANTHER" id="PTHR37937">
    <property type="entry name" value="CONJUGATIVE TRANSFER: DNA TRANSPORT"/>
    <property type="match status" value="1"/>
</dbReference>
<dbReference type="Proteomes" id="UP000283765">
    <property type="component" value="Unassembled WGS sequence"/>
</dbReference>
<comment type="subcellular location">
    <subcellularLocation>
        <location evidence="1">Cell membrane</location>
        <topology evidence="1">Multi-pass membrane protein</topology>
    </subcellularLocation>
</comment>
<evidence type="ECO:0000256" key="6">
    <source>
        <dbReference type="ARBA" id="ARBA00023136"/>
    </source>
</evidence>
<comment type="caution">
    <text evidence="7">The sequence shown here is derived from an EMBL/GenBank/DDBJ whole genome shotgun (WGS) entry which is preliminary data.</text>
</comment>
<comment type="similarity">
    <text evidence="2">Belongs to the VirD4/TraG family.</text>
</comment>
<evidence type="ECO:0000313" key="7">
    <source>
        <dbReference type="EMBL" id="RGU26705.1"/>
    </source>
</evidence>
<keyword evidence="3" id="KW-1003">Cell membrane</keyword>
<protein>
    <submittedName>
        <fullName evidence="7">Type IV secretory system conjugative DNA transfer family protein</fullName>
    </submittedName>
</protein>
<dbReference type="InterPro" id="IPR003688">
    <property type="entry name" value="TraG/VirD4"/>
</dbReference>
<keyword evidence="5" id="KW-1133">Transmembrane helix</keyword>
<evidence type="ECO:0000256" key="5">
    <source>
        <dbReference type="ARBA" id="ARBA00022989"/>
    </source>
</evidence>
<dbReference type="CDD" id="cd01127">
    <property type="entry name" value="TrwB_TraG_TraD_VirD4"/>
    <property type="match status" value="1"/>
</dbReference>
<sequence length="435" mass="50139">CDFSVFYLDKTDPKGTVLVECGKLLQRGGYRIKVLNTINFKKSMRYNPFAYIRSEKDILKLVNTLIANTKGDGEKAGEDFWVKSERLFYCALIGYIWYEAPEEEKNFTTLLEMINASEAREDDPEFQSPVDLMFERLEEKDPEHFAVRQYKKFLLSAGKTRSSILISCGARLAPFDIKELRDLMETDEMELDTIGDRKTALFVIISDTDDTFNFVVSILYTQLFNLLCDKADDEYGGRLPVHVRCLLDEFANIGQIPKFEKLIATIRSREISASIILQSQSQLKAIYKDNADTIVGNCDTTLFLGGKEKTTLKEMSEILGKETIDSFNTSENRGREVSHGLNYQKLGKQLMTEDEIAVMDGGKCILQLRGVRPFFSDKYDITKHPNYKYLSDYDKKNTFDMEKHLRRRPALVKPDEVFDYYEISESDLQEDTDHE</sequence>
<dbReference type="PANTHER" id="PTHR37937:SF1">
    <property type="entry name" value="CONJUGATIVE TRANSFER: DNA TRANSPORT"/>
    <property type="match status" value="1"/>
</dbReference>
<dbReference type="EMBL" id="QRXR01000006">
    <property type="protein sequence ID" value="RGU26705.1"/>
    <property type="molecule type" value="Genomic_DNA"/>
</dbReference>
<name>A0A412RSM4_9FIRM</name>
<dbReference type="InterPro" id="IPR051539">
    <property type="entry name" value="T4SS-coupling_protein"/>
</dbReference>
<evidence type="ECO:0000256" key="2">
    <source>
        <dbReference type="ARBA" id="ARBA00008806"/>
    </source>
</evidence>
<dbReference type="NCBIfam" id="NF045973">
    <property type="entry name" value="conju_CD1115"/>
    <property type="match status" value="1"/>
</dbReference>
<reference evidence="7 8" key="1">
    <citation type="submission" date="2018-08" db="EMBL/GenBank/DDBJ databases">
        <title>A genome reference for cultivated species of the human gut microbiota.</title>
        <authorList>
            <person name="Zou Y."/>
            <person name="Xue W."/>
            <person name="Luo G."/>
        </authorList>
    </citation>
    <scope>NUCLEOTIDE SEQUENCE [LARGE SCALE GENOMIC DNA]</scope>
    <source>
        <strain evidence="7 8">AF17-27</strain>
    </source>
</reference>
<feature type="non-terminal residue" evidence="7">
    <location>
        <position position="1"/>
    </location>
</feature>
<dbReference type="Pfam" id="PF02534">
    <property type="entry name" value="T4SS-DNA_transf"/>
    <property type="match status" value="1"/>
</dbReference>
<dbReference type="SUPFAM" id="SSF52540">
    <property type="entry name" value="P-loop containing nucleoside triphosphate hydrolases"/>
    <property type="match status" value="1"/>
</dbReference>
<dbReference type="GO" id="GO:0005886">
    <property type="term" value="C:plasma membrane"/>
    <property type="evidence" value="ECO:0007669"/>
    <property type="project" value="UniProtKB-SubCell"/>
</dbReference>